<name>A0A4S8KN43_DENBC</name>
<feature type="compositionally biased region" description="Low complexity" evidence="1">
    <location>
        <begin position="16"/>
        <end position="26"/>
    </location>
</feature>
<feature type="compositionally biased region" description="Basic residues" evidence="1">
    <location>
        <begin position="27"/>
        <end position="36"/>
    </location>
</feature>
<evidence type="ECO:0000256" key="1">
    <source>
        <dbReference type="SAM" id="MobiDB-lite"/>
    </source>
</evidence>
<reference evidence="2 3" key="1">
    <citation type="journal article" date="2019" name="Nat. Ecol. Evol.">
        <title>Megaphylogeny resolves global patterns of mushroom evolution.</title>
        <authorList>
            <person name="Varga T."/>
            <person name="Krizsan K."/>
            <person name="Foldi C."/>
            <person name="Dima B."/>
            <person name="Sanchez-Garcia M."/>
            <person name="Sanchez-Ramirez S."/>
            <person name="Szollosi G.J."/>
            <person name="Szarkandi J.G."/>
            <person name="Papp V."/>
            <person name="Albert L."/>
            <person name="Andreopoulos W."/>
            <person name="Angelini C."/>
            <person name="Antonin V."/>
            <person name="Barry K.W."/>
            <person name="Bougher N.L."/>
            <person name="Buchanan P."/>
            <person name="Buyck B."/>
            <person name="Bense V."/>
            <person name="Catcheside P."/>
            <person name="Chovatia M."/>
            <person name="Cooper J."/>
            <person name="Damon W."/>
            <person name="Desjardin D."/>
            <person name="Finy P."/>
            <person name="Geml J."/>
            <person name="Haridas S."/>
            <person name="Hughes K."/>
            <person name="Justo A."/>
            <person name="Karasinski D."/>
            <person name="Kautmanova I."/>
            <person name="Kiss B."/>
            <person name="Kocsube S."/>
            <person name="Kotiranta H."/>
            <person name="LaButti K.M."/>
            <person name="Lechner B.E."/>
            <person name="Liimatainen K."/>
            <person name="Lipzen A."/>
            <person name="Lukacs Z."/>
            <person name="Mihaltcheva S."/>
            <person name="Morgado L.N."/>
            <person name="Niskanen T."/>
            <person name="Noordeloos M.E."/>
            <person name="Ohm R.A."/>
            <person name="Ortiz-Santana B."/>
            <person name="Ovrebo C."/>
            <person name="Racz N."/>
            <person name="Riley R."/>
            <person name="Savchenko A."/>
            <person name="Shiryaev A."/>
            <person name="Soop K."/>
            <person name="Spirin V."/>
            <person name="Szebenyi C."/>
            <person name="Tomsovsky M."/>
            <person name="Tulloss R.E."/>
            <person name="Uehling J."/>
            <person name="Grigoriev I.V."/>
            <person name="Vagvolgyi C."/>
            <person name="Papp T."/>
            <person name="Martin F.M."/>
            <person name="Miettinen O."/>
            <person name="Hibbett D.S."/>
            <person name="Nagy L.G."/>
        </authorList>
    </citation>
    <scope>NUCLEOTIDE SEQUENCE [LARGE SCALE GENOMIC DNA]</scope>
    <source>
        <strain evidence="2 3">CBS 962.96</strain>
    </source>
</reference>
<dbReference type="Pfam" id="PF20414">
    <property type="entry name" value="DUF6698"/>
    <property type="match status" value="1"/>
</dbReference>
<accession>A0A4S8KN43</accession>
<dbReference type="AlphaFoldDB" id="A0A4S8KN43"/>
<organism evidence="2 3">
    <name type="scientific">Dendrothele bispora (strain CBS 962.96)</name>
    <dbReference type="NCBI Taxonomy" id="1314807"/>
    <lineage>
        <taxon>Eukaryota</taxon>
        <taxon>Fungi</taxon>
        <taxon>Dikarya</taxon>
        <taxon>Basidiomycota</taxon>
        <taxon>Agaricomycotina</taxon>
        <taxon>Agaricomycetes</taxon>
        <taxon>Agaricomycetidae</taxon>
        <taxon>Agaricales</taxon>
        <taxon>Agaricales incertae sedis</taxon>
        <taxon>Dendrothele</taxon>
    </lineage>
</organism>
<dbReference type="EMBL" id="ML180630">
    <property type="protein sequence ID" value="THU76953.1"/>
    <property type="molecule type" value="Genomic_DNA"/>
</dbReference>
<gene>
    <name evidence="2" type="ORF">K435DRAFT_812912</name>
</gene>
<evidence type="ECO:0000313" key="2">
    <source>
        <dbReference type="EMBL" id="THU76953.1"/>
    </source>
</evidence>
<proteinExistence type="predicted"/>
<dbReference type="OrthoDB" id="3160134at2759"/>
<evidence type="ECO:0000313" key="3">
    <source>
        <dbReference type="Proteomes" id="UP000297245"/>
    </source>
</evidence>
<feature type="compositionally biased region" description="Low complexity" evidence="1">
    <location>
        <begin position="435"/>
        <end position="463"/>
    </location>
</feature>
<sequence length="463" mass="51412">MPRVRTSKNTTSTRLASQAPQAPAGRPRARATRASRVRTVCSPTPEEPPSSSDPVECDANEMDADGDYEEDLQPVPNLVELLRNKKPKRGQRTTSKNDLDRFRDAARRFAPIYPYVDWFPVLILGLEEEGIIQPGFLDDADVGERTREKYLELFSLLDGVVPYVFEHLENATRSNALGELATSMNSAVSNAISQDVRGAKSSLLHYLRSYLGYDAWSPPIKGEGTKSDSRGWKHPQLARMLCTPIKLNDFEKNPVDFCVQVRDGVIRINHTHFPAFFYQDLGKRASERRDYCCEGGLLRSPFLIRAWVHLFLGEYNAERYIDGEKARHTLAASNDWRTDDGAVVKRSAFDAILALAEDDLVDEEWIADLLKYWNDAVGFLLPSGDDLEGLEDDDDEDSTLNMLRTLRKCQREDAEKAAVEKAARENAEAERSDAAAESGSEGISAPLSSSTEASSSSGSVGGA</sequence>
<feature type="region of interest" description="Disordered" evidence="1">
    <location>
        <begin position="414"/>
        <end position="463"/>
    </location>
</feature>
<feature type="compositionally biased region" description="Acidic residues" evidence="1">
    <location>
        <begin position="55"/>
        <end position="72"/>
    </location>
</feature>
<dbReference type="InterPro" id="IPR046521">
    <property type="entry name" value="DUF6698"/>
</dbReference>
<protein>
    <submittedName>
        <fullName evidence="2">Uncharacterized protein</fullName>
    </submittedName>
</protein>
<feature type="region of interest" description="Disordered" evidence="1">
    <location>
        <begin position="1"/>
        <end position="75"/>
    </location>
</feature>
<keyword evidence="3" id="KW-1185">Reference proteome</keyword>
<dbReference type="Proteomes" id="UP000297245">
    <property type="component" value="Unassembled WGS sequence"/>
</dbReference>
<feature type="compositionally biased region" description="Basic and acidic residues" evidence="1">
    <location>
        <begin position="414"/>
        <end position="434"/>
    </location>
</feature>
<feature type="compositionally biased region" description="Low complexity" evidence="1">
    <location>
        <begin position="37"/>
        <end position="54"/>
    </location>
</feature>